<dbReference type="InterPro" id="IPR012337">
    <property type="entry name" value="RNaseH-like_sf"/>
</dbReference>
<evidence type="ECO:0000259" key="1">
    <source>
        <dbReference type="Pfam" id="PF13456"/>
    </source>
</evidence>
<dbReference type="PANTHER" id="PTHR48475">
    <property type="entry name" value="RIBONUCLEASE H"/>
    <property type="match status" value="1"/>
</dbReference>
<proteinExistence type="predicted"/>
<gene>
    <name evidence="3" type="ORF">L3X38_018090</name>
</gene>
<organism evidence="3 4">
    <name type="scientific">Prunus dulcis</name>
    <name type="common">Almond</name>
    <name type="synonym">Amygdalus dulcis</name>
    <dbReference type="NCBI Taxonomy" id="3755"/>
    <lineage>
        <taxon>Eukaryota</taxon>
        <taxon>Viridiplantae</taxon>
        <taxon>Streptophyta</taxon>
        <taxon>Embryophyta</taxon>
        <taxon>Tracheophyta</taxon>
        <taxon>Spermatophyta</taxon>
        <taxon>Magnoliopsida</taxon>
        <taxon>eudicotyledons</taxon>
        <taxon>Gunneridae</taxon>
        <taxon>Pentapetalae</taxon>
        <taxon>rosids</taxon>
        <taxon>fabids</taxon>
        <taxon>Rosales</taxon>
        <taxon>Rosaceae</taxon>
        <taxon>Amygdaloideae</taxon>
        <taxon>Amygdaleae</taxon>
        <taxon>Prunus</taxon>
    </lineage>
</organism>
<dbReference type="InterPro" id="IPR043128">
    <property type="entry name" value="Rev_trsase/Diguanyl_cyclase"/>
</dbReference>
<dbReference type="CDD" id="cd09274">
    <property type="entry name" value="RNase_HI_RT_Ty3"/>
    <property type="match status" value="1"/>
</dbReference>
<evidence type="ECO:0000313" key="3">
    <source>
        <dbReference type="EMBL" id="KAI5338818.1"/>
    </source>
</evidence>
<dbReference type="Gene3D" id="3.30.70.270">
    <property type="match status" value="1"/>
</dbReference>
<name>A0AAD4W9D6_PRUDU</name>
<dbReference type="Proteomes" id="UP001054821">
    <property type="component" value="Chromosome 3"/>
</dbReference>
<feature type="domain" description="RNase H type-1" evidence="1">
    <location>
        <begin position="294"/>
        <end position="357"/>
    </location>
</feature>
<dbReference type="SUPFAM" id="SSF53098">
    <property type="entry name" value="Ribonuclease H-like"/>
    <property type="match status" value="1"/>
</dbReference>
<dbReference type="EMBL" id="JAJFAZ020000003">
    <property type="protein sequence ID" value="KAI5338818.1"/>
    <property type="molecule type" value="Genomic_DNA"/>
</dbReference>
<dbReference type="PANTHER" id="PTHR48475:SF1">
    <property type="entry name" value="RNASE H TYPE-1 DOMAIN-CONTAINING PROTEIN"/>
    <property type="match status" value="1"/>
</dbReference>
<dbReference type="GO" id="GO:0004523">
    <property type="term" value="F:RNA-DNA hybrid ribonuclease activity"/>
    <property type="evidence" value="ECO:0007669"/>
    <property type="project" value="InterPro"/>
</dbReference>
<accession>A0AAD4W9D6</accession>
<dbReference type="Gene3D" id="3.10.10.10">
    <property type="entry name" value="HIV Type 1 Reverse Transcriptase, subunit A, domain 1"/>
    <property type="match status" value="1"/>
</dbReference>
<dbReference type="AlphaFoldDB" id="A0AAD4W9D6"/>
<dbReference type="Gene3D" id="3.10.20.370">
    <property type="match status" value="1"/>
</dbReference>
<dbReference type="GO" id="GO:0003676">
    <property type="term" value="F:nucleic acid binding"/>
    <property type="evidence" value="ECO:0007669"/>
    <property type="project" value="InterPro"/>
</dbReference>
<evidence type="ECO:0000259" key="2">
    <source>
        <dbReference type="Pfam" id="PF17919"/>
    </source>
</evidence>
<dbReference type="Pfam" id="PF13456">
    <property type="entry name" value="RVT_3"/>
    <property type="match status" value="1"/>
</dbReference>
<dbReference type="InterPro" id="IPR002156">
    <property type="entry name" value="RNaseH_domain"/>
</dbReference>
<dbReference type="SUPFAM" id="SSF56672">
    <property type="entry name" value="DNA/RNA polymerases"/>
    <property type="match status" value="1"/>
</dbReference>
<evidence type="ECO:0000313" key="4">
    <source>
        <dbReference type="Proteomes" id="UP001054821"/>
    </source>
</evidence>
<dbReference type="InterPro" id="IPR043502">
    <property type="entry name" value="DNA/RNA_pol_sf"/>
</dbReference>
<protein>
    <recommendedName>
        <fullName evidence="5">Reverse transcriptase/retrotransposon-derived protein RNase H-like domain-containing protein</fullName>
    </recommendedName>
</protein>
<dbReference type="CDD" id="cd01647">
    <property type="entry name" value="RT_LTR"/>
    <property type="match status" value="1"/>
</dbReference>
<evidence type="ECO:0008006" key="5">
    <source>
        <dbReference type="Google" id="ProtNLM"/>
    </source>
</evidence>
<dbReference type="Pfam" id="PF17919">
    <property type="entry name" value="RT_RNaseH_2"/>
    <property type="match status" value="1"/>
</dbReference>
<sequence length="486" mass="55694">MSMDTELKFKEEIERLLKAGFIRPAIYADWLANIVPVLKRKIGAVRIYVDYRNLNEASPKDEYPMPMAEMLVDGAAHNQMLSFMDGNAGYNQIMVAEEDIHKTAFMKNPAFLLLAKIEARTDVKWEEQHHQAFEEIKHYLSNPSVLSPPKRGRPLKLYVSASEASIGSLLVQDNKEGKEYAVYYLSRTLTEVERKYSAIERLCLALYFTVVKLRHYMLPYTIYIIAKTDLIKYMLTRPMLRGRIGKWTLALTEFAFRYVPQKAIKGQAVADFLADHLGEEIENMDSLDIARMRIQSVEILGDSMLVLKQIAGEYKCLSHSLAVYLVAARNLLTEFREATWEHIPREGNFAANELAQVATGIQMPEDCVQRIIKVGKKSMSSVLTGGMEIDVNSAILTKDDWRNPIINYLQYPTLPSEKRVRIMALNYLMWNGDLVRKSKDEVLLRCLGKKEYMKIMGHTHEGICGAHQGGRKMCWLIRRYGYSGQL</sequence>
<dbReference type="Gene3D" id="3.30.420.10">
    <property type="entry name" value="Ribonuclease H-like superfamily/Ribonuclease H"/>
    <property type="match status" value="1"/>
</dbReference>
<dbReference type="InterPro" id="IPR036397">
    <property type="entry name" value="RNaseH_sf"/>
</dbReference>
<reference evidence="3 4" key="1">
    <citation type="journal article" date="2022" name="G3 (Bethesda)">
        <title>Whole-genome sequence and methylome profiling of the almond [Prunus dulcis (Mill.) D.A. Webb] cultivar 'Nonpareil'.</title>
        <authorList>
            <person name="D'Amico-Willman K.M."/>
            <person name="Ouma W.Z."/>
            <person name="Meulia T."/>
            <person name="Sideli G.M."/>
            <person name="Gradziel T.M."/>
            <person name="Fresnedo-Ramirez J."/>
        </authorList>
    </citation>
    <scope>NUCLEOTIDE SEQUENCE [LARGE SCALE GENOMIC DNA]</scope>
    <source>
        <strain evidence="3">Clone GOH B32 T37-40</strain>
    </source>
</reference>
<feature type="domain" description="Reverse transcriptase/retrotransposon-derived protein RNase H-like" evidence="2">
    <location>
        <begin position="125"/>
        <end position="220"/>
    </location>
</feature>
<keyword evidence="4" id="KW-1185">Reference proteome</keyword>
<comment type="caution">
    <text evidence="3">The sequence shown here is derived from an EMBL/GenBank/DDBJ whole genome shotgun (WGS) entry which is preliminary data.</text>
</comment>
<dbReference type="InterPro" id="IPR041577">
    <property type="entry name" value="RT_RNaseH_2"/>
</dbReference>